<gene>
    <name evidence="5" type="ORF">B6F84_03930</name>
</gene>
<dbReference type="SMART" id="SM00382">
    <property type="entry name" value="AAA"/>
    <property type="match status" value="1"/>
</dbReference>
<dbReference type="CDD" id="cd03230">
    <property type="entry name" value="ABC_DR_subfamily_A"/>
    <property type="match status" value="1"/>
</dbReference>
<keyword evidence="3" id="KW-0067">ATP-binding</keyword>
<dbReference type="Proteomes" id="UP000193404">
    <property type="component" value="Chromosome"/>
</dbReference>
<evidence type="ECO:0000313" key="6">
    <source>
        <dbReference type="Proteomes" id="UP000193404"/>
    </source>
</evidence>
<dbReference type="GO" id="GO:0005524">
    <property type="term" value="F:ATP binding"/>
    <property type="evidence" value="ECO:0007669"/>
    <property type="project" value="UniProtKB-KW"/>
</dbReference>
<keyword evidence="2" id="KW-0547">Nucleotide-binding</keyword>
<protein>
    <submittedName>
        <fullName evidence="5">ABC transporter</fullName>
    </submittedName>
</protein>
<organism evidence="5 6">
    <name type="scientific">Acidianus manzaensis</name>
    <dbReference type="NCBI Taxonomy" id="282676"/>
    <lineage>
        <taxon>Archaea</taxon>
        <taxon>Thermoproteota</taxon>
        <taxon>Thermoprotei</taxon>
        <taxon>Sulfolobales</taxon>
        <taxon>Sulfolobaceae</taxon>
        <taxon>Acidianus</taxon>
    </lineage>
</organism>
<dbReference type="Pfam" id="PF00005">
    <property type="entry name" value="ABC_tran"/>
    <property type="match status" value="1"/>
</dbReference>
<dbReference type="EMBL" id="CP020477">
    <property type="protein sequence ID" value="ARM77053.1"/>
    <property type="molecule type" value="Genomic_DNA"/>
</dbReference>
<keyword evidence="6" id="KW-1185">Reference proteome</keyword>
<evidence type="ECO:0000256" key="1">
    <source>
        <dbReference type="ARBA" id="ARBA00022448"/>
    </source>
</evidence>
<dbReference type="InterPro" id="IPR003439">
    <property type="entry name" value="ABC_transporter-like_ATP-bd"/>
</dbReference>
<dbReference type="KEGG" id="aman:B6F84_03930"/>
<reference evidence="5 6" key="1">
    <citation type="submission" date="2017-03" db="EMBL/GenBank/DDBJ databases">
        <title>Sulfur activation and transportation mechanism of thermophilic Archaea Acidianus manzaensis YN-25.</title>
        <authorList>
            <person name="Ma Y."/>
            <person name="Yang Y."/>
            <person name="Xia J."/>
        </authorList>
    </citation>
    <scope>NUCLEOTIDE SEQUENCE [LARGE SCALE GENOMIC DNA]</scope>
    <source>
        <strain evidence="5 6">YN-25</strain>
    </source>
</reference>
<dbReference type="InterPro" id="IPR051782">
    <property type="entry name" value="ABC_Transporter_VariousFunc"/>
</dbReference>
<dbReference type="RefSeq" id="WP_148692831.1">
    <property type="nucleotide sequence ID" value="NZ_CP020477.1"/>
</dbReference>
<sequence>MMVIEADRLTKRYGDFEALHSLSFKIEKRSITAIVGPNGAGKSTLLKIIAGLINRTSGHLTVLGEDPWKSQDLPKELSVILDRPYLPLYLTVEDVIREVISEFNTSYSDVINILDILNLSIFLKNKVKELSTGTRQKLQIAFSLLKNPEIIVADEPTATLDVASRFEVYNTLLRLREKQGVTVLISSHIASELLTISTHLLAINNGIIRYNNEISKLIRKDLLEEFYIVVDNIGKALDCLKSFKTEVLGNQIKVRGDIRKIVSILTENNVKIFYLRNSILDKSILGEIGWG</sequence>
<evidence type="ECO:0000256" key="3">
    <source>
        <dbReference type="ARBA" id="ARBA00022840"/>
    </source>
</evidence>
<dbReference type="InterPro" id="IPR027417">
    <property type="entry name" value="P-loop_NTPase"/>
</dbReference>
<feature type="domain" description="ABC transporter" evidence="4">
    <location>
        <begin position="4"/>
        <end position="230"/>
    </location>
</feature>
<dbReference type="GeneID" id="41590040"/>
<proteinExistence type="predicted"/>
<dbReference type="InterPro" id="IPR003593">
    <property type="entry name" value="AAA+_ATPase"/>
</dbReference>
<accession>A0A1W6K3D3</accession>
<dbReference type="PANTHER" id="PTHR42939">
    <property type="entry name" value="ABC TRANSPORTER ATP-BINDING PROTEIN ALBC-RELATED"/>
    <property type="match status" value="1"/>
</dbReference>
<dbReference type="PANTHER" id="PTHR42939:SF1">
    <property type="entry name" value="ABC TRANSPORTER ATP-BINDING PROTEIN ALBC-RELATED"/>
    <property type="match status" value="1"/>
</dbReference>
<name>A0A1W6K3D3_9CREN</name>
<evidence type="ECO:0000259" key="4">
    <source>
        <dbReference type="PROSITE" id="PS50893"/>
    </source>
</evidence>
<dbReference type="GO" id="GO:0016887">
    <property type="term" value="F:ATP hydrolysis activity"/>
    <property type="evidence" value="ECO:0007669"/>
    <property type="project" value="InterPro"/>
</dbReference>
<dbReference type="PROSITE" id="PS50893">
    <property type="entry name" value="ABC_TRANSPORTER_2"/>
    <property type="match status" value="1"/>
</dbReference>
<dbReference type="OrthoDB" id="97750at2157"/>
<evidence type="ECO:0000256" key="2">
    <source>
        <dbReference type="ARBA" id="ARBA00022741"/>
    </source>
</evidence>
<keyword evidence="1" id="KW-0813">Transport</keyword>
<dbReference type="SUPFAM" id="SSF52540">
    <property type="entry name" value="P-loop containing nucleoside triphosphate hydrolases"/>
    <property type="match status" value="1"/>
</dbReference>
<evidence type="ECO:0000313" key="5">
    <source>
        <dbReference type="EMBL" id="ARM77053.1"/>
    </source>
</evidence>
<dbReference type="AlphaFoldDB" id="A0A1W6K3D3"/>
<dbReference type="STRING" id="282676.B6F84_03930"/>
<dbReference type="Gene3D" id="3.40.50.300">
    <property type="entry name" value="P-loop containing nucleotide triphosphate hydrolases"/>
    <property type="match status" value="1"/>
</dbReference>